<sequence>MKIFAHRGASGYAPENTIKAFTAAIEQGVKAVELDIHLVEGELYVFHDRRLEAKSSGHGLIDQVSQHYLSTITVAGEPIATLSEVLALLKPHNIEVNIELKGLSVLPAFSLMYEQLINQQNYDPDLLLISSFNHVMLSEFKCQFPSAKIAPIIEGIPLNLAQVASELGAFSIHLGLSFVNQAMIQDAHQRGVKVYVYTVDFADDIHRLNALEVDGIFTNFPDKAMRSLEGS</sequence>
<dbReference type="Gene3D" id="3.20.20.190">
    <property type="entry name" value="Phosphatidylinositol (PI) phosphodiesterase"/>
    <property type="match status" value="1"/>
</dbReference>
<dbReference type="EMBL" id="CP136522">
    <property type="protein sequence ID" value="WOT04621.1"/>
    <property type="molecule type" value="Genomic_DNA"/>
</dbReference>
<feature type="domain" description="GP-PDE" evidence="1">
    <location>
        <begin position="1"/>
        <end position="228"/>
    </location>
</feature>
<evidence type="ECO:0000313" key="2">
    <source>
        <dbReference type="EMBL" id="WOT04621.1"/>
    </source>
</evidence>
<accession>A0ABZ0JWR6</accession>
<reference evidence="2 3" key="1">
    <citation type="submission" date="2023-10" db="EMBL/GenBank/DDBJ databases">
        <title>Complete genome sequence of Shewanella sp. DAU334.</title>
        <authorList>
            <person name="Lee Y.-S."/>
            <person name="Jeong H.-R."/>
            <person name="Hwang E.-J."/>
            <person name="Choi Y.-L."/>
            <person name="Kim G.-D."/>
        </authorList>
    </citation>
    <scope>NUCLEOTIDE SEQUENCE [LARGE SCALE GENOMIC DNA]</scope>
    <source>
        <strain evidence="2 3">DAU334</strain>
    </source>
</reference>
<dbReference type="InterPro" id="IPR030395">
    <property type="entry name" value="GP_PDE_dom"/>
</dbReference>
<dbReference type="PROSITE" id="PS51704">
    <property type="entry name" value="GP_PDE"/>
    <property type="match status" value="1"/>
</dbReference>
<evidence type="ECO:0000259" key="1">
    <source>
        <dbReference type="PROSITE" id="PS51704"/>
    </source>
</evidence>
<dbReference type="PANTHER" id="PTHR46211">
    <property type="entry name" value="GLYCEROPHOSPHORYL DIESTER PHOSPHODIESTERASE"/>
    <property type="match status" value="1"/>
</dbReference>
<dbReference type="SUPFAM" id="SSF51695">
    <property type="entry name" value="PLC-like phosphodiesterases"/>
    <property type="match status" value="1"/>
</dbReference>
<gene>
    <name evidence="2" type="ORF">RGE70_15055</name>
</gene>
<name>A0ABZ0JWR6_9GAMM</name>
<dbReference type="Pfam" id="PF03009">
    <property type="entry name" value="GDPD"/>
    <property type="match status" value="1"/>
</dbReference>
<dbReference type="PANTHER" id="PTHR46211:SF1">
    <property type="entry name" value="GLYCEROPHOSPHODIESTER PHOSPHODIESTERASE, CYTOPLASMIC"/>
    <property type="match status" value="1"/>
</dbReference>
<dbReference type="InterPro" id="IPR017946">
    <property type="entry name" value="PLC-like_Pdiesterase_TIM-brl"/>
</dbReference>
<protein>
    <submittedName>
        <fullName evidence="2">Glycerophosphodiester phosphodiesterase</fullName>
    </submittedName>
</protein>
<keyword evidence="3" id="KW-1185">Reference proteome</keyword>
<organism evidence="2 3">
    <name type="scientific">Shewanella youngdeokensis</name>
    <dbReference type="NCBI Taxonomy" id="2999068"/>
    <lineage>
        <taxon>Bacteria</taxon>
        <taxon>Pseudomonadati</taxon>
        <taxon>Pseudomonadota</taxon>
        <taxon>Gammaproteobacteria</taxon>
        <taxon>Alteromonadales</taxon>
        <taxon>Shewanellaceae</taxon>
        <taxon>Shewanella</taxon>
    </lineage>
</organism>
<dbReference type="RefSeq" id="WP_310472259.1">
    <property type="nucleotide sequence ID" value="NZ_CP136522.1"/>
</dbReference>
<proteinExistence type="predicted"/>
<dbReference type="CDD" id="cd08556">
    <property type="entry name" value="GDPD"/>
    <property type="match status" value="1"/>
</dbReference>
<evidence type="ECO:0000313" key="3">
    <source>
        <dbReference type="Proteomes" id="UP001529491"/>
    </source>
</evidence>
<dbReference type="Proteomes" id="UP001529491">
    <property type="component" value="Chromosome"/>
</dbReference>